<keyword evidence="4" id="KW-1185">Reference proteome</keyword>
<evidence type="ECO:0000313" key="4">
    <source>
        <dbReference type="Proteomes" id="UP001501746"/>
    </source>
</evidence>
<dbReference type="InterPro" id="IPR011009">
    <property type="entry name" value="Kinase-like_dom_sf"/>
</dbReference>
<protein>
    <recommendedName>
        <fullName evidence="2">Aminoglycoside phosphotransferase domain-containing protein</fullName>
    </recommendedName>
</protein>
<evidence type="ECO:0000259" key="2">
    <source>
        <dbReference type="Pfam" id="PF01636"/>
    </source>
</evidence>
<evidence type="ECO:0000313" key="3">
    <source>
        <dbReference type="EMBL" id="GAA1834286.1"/>
    </source>
</evidence>
<dbReference type="RefSeq" id="WP_157427904.1">
    <property type="nucleotide sequence ID" value="NZ_BAAANK010000004.1"/>
</dbReference>
<comment type="caution">
    <text evidence="3">The sequence shown here is derived from an EMBL/GenBank/DDBJ whole genome shotgun (WGS) entry which is preliminary data.</text>
</comment>
<feature type="region of interest" description="Disordered" evidence="1">
    <location>
        <begin position="93"/>
        <end position="117"/>
    </location>
</feature>
<feature type="domain" description="Aminoglycoside phosphotransferase" evidence="2">
    <location>
        <begin position="169"/>
        <end position="368"/>
    </location>
</feature>
<proteinExistence type="predicted"/>
<sequence>MGDGVAREVELTLCLGDGRVLGTTRRFTADGPWPQFVWPVVAEARALLGLDMTVLRLQAIEERADGTPDLVRYLAEVDAPPLDASLLLGAVATGASDDRPPPPAWPEPEPEPEPEPLRMPWAVPGGPARALRWATARLRELEIAATGPPQQVRTWNLSSLWIVPTDRGAAWLKQVPPFFAHEGAIIERMSRHRVPRLLARDSGVVLLAEIPGEDLYDATDAQRAAMIDLLIGIQLDAGRPADGVERLFELGLPDWRLPALAGAGARALEASADRLSAAVRDGVTGLLDGLDARARRLEACGLADTLVHGDFHSGNVRGTGSDLTLLDWGDSGIGHPLLDEAAFTARLSAADAATARSHWVRAWAAAVPGSDAAEAMRLLAPVSALRQAVIYQGFLDRIEPDERVYHRDDPVEWLVRAADLVGRAPLSRGR</sequence>
<dbReference type="SUPFAM" id="SSF56112">
    <property type="entry name" value="Protein kinase-like (PK-like)"/>
    <property type="match status" value="1"/>
</dbReference>
<dbReference type="InterPro" id="IPR002575">
    <property type="entry name" value="Aminoglycoside_PTrfase"/>
</dbReference>
<dbReference type="EMBL" id="BAAANK010000004">
    <property type="protein sequence ID" value="GAA1834286.1"/>
    <property type="molecule type" value="Genomic_DNA"/>
</dbReference>
<accession>A0ABN2MPL8</accession>
<reference evidence="3 4" key="1">
    <citation type="journal article" date="2019" name="Int. J. Syst. Evol. Microbiol.">
        <title>The Global Catalogue of Microorganisms (GCM) 10K type strain sequencing project: providing services to taxonomists for standard genome sequencing and annotation.</title>
        <authorList>
            <consortium name="The Broad Institute Genomics Platform"/>
            <consortium name="The Broad Institute Genome Sequencing Center for Infectious Disease"/>
            <person name="Wu L."/>
            <person name="Ma J."/>
        </authorList>
    </citation>
    <scope>NUCLEOTIDE SEQUENCE [LARGE SCALE GENOMIC DNA]</scope>
    <source>
        <strain evidence="3 4">JCM 14323</strain>
    </source>
</reference>
<organism evidence="3 4">
    <name type="scientific">Agromyces salentinus</name>
    <dbReference type="NCBI Taxonomy" id="269421"/>
    <lineage>
        <taxon>Bacteria</taxon>
        <taxon>Bacillati</taxon>
        <taxon>Actinomycetota</taxon>
        <taxon>Actinomycetes</taxon>
        <taxon>Micrococcales</taxon>
        <taxon>Microbacteriaceae</taxon>
        <taxon>Agromyces</taxon>
    </lineage>
</organism>
<gene>
    <name evidence="3" type="ORF">GCM10009750_18280</name>
</gene>
<dbReference type="Proteomes" id="UP001501746">
    <property type="component" value="Unassembled WGS sequence"/>
</dbReference>
<dbReference type="Pfam" id="PF01636">
    <property type="entry name" value="APH"/>
    <property type="match status" value="1"/>
</dbReference>
<evidence type="ECO:0000256" key="1">
    <source>
        <dbReference type="SAM" id="MobiDB-lite"/>
    </source>
</evidence>
<dbReference type="Gene3D" id="3.90.1200.10">
    <property type="match status" value="1"/>
</dbReference>
<name>A0ABN2MPL8_9MICO</name>